<sequence length="1107" mass="127646">MSLVKQNAASVKIQRKWRKYLSFKNNIQIELTFFRGILFTIMKKINNKDIITLKIYRKALKTIHYINNIITPYPHIFNIQALYKMSKFRLYLDMAKIKLGLIELTQLIGLVDIYQSIDLFLDKVELPPPYEKYIQYYNKFFNVTRIESYISKNKNNISFVLNTYGKNIKKHSVTLTTYQINKPTINKYNTIVKNINIQVLGAKIYIPYGNKLLILFGYFINDHLNSYSRNDIFREKYLELENLITNLDINVEFKMNYLKTLSISEFNINSPSQICNNCISHYNDNLKLKNWTVSKIVKNFILSEDLQRYNIIKNLAMDISDNNSGYIANLLIDLMSSNDYVLKIKNILEVFHWDIRHILNITQYKIDKEKTKNISSEIPYEKKIHLMKTTDLVKSKARDKLRDINSGKPGESNNKATQYLEGLLKIPFGIYKRTIIKRKLDDLLININKYKNMIVEELRLLEENNILTDSDLKSTEELFTILKKFNVIDRPFIINNFSIALNKWLCNLNNNITLVQYYKKGELIIFLSKNFKIKELKDILNKLTITHKFKLKSDLINLIINSNVKYNKIQYLFSKIKLNKLFSIVPLSNESEKLGNYIKCIKNEHANYTVVQNKYFADIDIALNDSIYGLDTAKIQIKRMLAQWINGNNDGYIFGLEGPPGTGKTTLAKKGIANCLQDEFGEKRPFIFIPLGGSSNGSTLEGHNYTYVGSTWGRIVDGIMESKCMNPIIYIDELDKISRTEHGKELIGILTHMTDKSQNSAFMDKYFSGIKIDISKCLIIFSYNDPGLIDRILLDRIHRIEIKPLDIKSKVIVTNRHLIPEILENIGYTDQEIHISNKEIEYIINKYTYEAGARKLKEKLYEVYRDVNLKSLVDYSIIPFTITQKYIDEIFEDYNSNEILKIHSKPRIGTINGLFATTAGLGGITIIESKKFATNTHLELKLTGMQGDVMKESMEVAKTLALSIIPKEILKDIMDENNKFGIHIHCPAGATKKDGPSAGTAITLAIISLLCDIPIRNDIGITGEINLNGEMMPIGGLSSKVSGGKMAGIKKILCPTKNKQDLDKILKEHPELVDKDFIIECKSNIYDAMQETMMFKNKKIKNQFIHQ</sequence>
<dbReference type="GO" id="GO:0004176">
    <property type="term" value="F:ATP-dependent peptidase activity"/>
    <property type="evidence" value="ECO:0007669"/>
    <property type="project" value="InterPro"/>
</dbReference>
<reference evidence="7" key="1">
    <citation type="journal article" date="2020" name="Nature">
        <title>Giant virus diversity and host interactions through global metagenomics.</title>
        <authorList>
            <person name="Schulz F."/>
            <person name="Roux S."/>
            <person name="Paez-Espino D."/>
            <person name="Jungbluth S."/>
            <person name="Walsh D.A."/>
            <person name="Denef V.J."/>
            <person name="McMahon K.D."/>
            <person name="Konstantinidis K.T."/>
            <person name="Eloe-Fadrosh E.A."/>
            <person name="Kyrpides N.C."/>
            <person name="Woyke T."/>
        </authorList>
    </citation>
    <scope>NUCLEOTIDE SEQUENCE</scope>
    <source>
        <strain evidence="7">GVMAG-M-3300009422-16</strain>
    </source>
</reference>
<dbReference type="PROSITE" id="PS51786">
    <property type="entry name" value="LON_PROTEOLYTIC"/>
    <property type="match status" value="1"/>
</dbReference>
<accession>A0A6C0B4T6</accession>
<dbReference type="GO" id="GO:0004252">
    <property type="term" value="F:serine-type endopeptidase activity"/>
    <property type="evidence" value="ECO:0007669"/>
    <property type="project" value="InterPro"/>
</dbReference>
<dbReference type="GO" id="GO:0016887">
    <property type="term" value="F:ATP hydrolysis activity"/>
    <property type="evidence" value="ECO:0007669"/>
    <property type="project" value="InterPro"/>
</dbReference>
<dbReference type="Pfam" id="PF22667">
    <property type="entry name" value="Lon_lid"/>
    <property type="match status" value="1"/>
</dbReference>
<evidence type="ECO:0000313" key="7">
    <source>
        <dbReference type="EMBL" id="QHS86831.1"/>
    </source>
</evidence>
<dbReference type="SUPFAM" id="SSF54211">
    <property type="entry name" value="Ribosomal protein S5 domain 2-like"/>
    <property type="match status" value="1"/>
</dbReference>
<keyword evidence="3" id="KW-0378">Hydrolase</keyword>
<dbReference type="InterPro" id="IPR027417">
    <property type="entry name" value="P-loop_NTPase"/>
</dbReference>
<proteinExistence type="predicted"/>
<evidence type="ECO:0000259" key="6">
    <source>
        <dbReference type="PROSITE" id="PS51786"/>
    </source>
</evidence>
<dbReference type="Pfam" id="PF00004">
    <property type="entry name" value="AAA"/>
    <property type="match status" value="1"/>
</dbReference>
<dbReference type="GO" id="GO:0006508">
    <property type="term" value="P:proteolysis"/>
    <property type="evidence" value="ECO:0007669"/>
    <property type="project" value="UniProtKB-KW"/>
</dbReference>
<evidence type="ECO:0000256" key="4">
    <source>
        <dbReference type="ARBA" id="ARBA00022825"/>
    </source>
</evidence>
<dbReference type="Gene3D" id="3.40.50.300">
    <property type="entry name" value="P-loop containing nucleotide triphosphate hydrolases"/>
    <property type="match status" value="1"/>
</dbReference>
<dbReference type="Gene3D" id="3.30.230.10">
    <property type="match status" value="1"/>
</dbReference>
<protein>
    <recommendedName>
        <fullName evidence="6">Lon proteolytic domain-containing protein</fullName>
    </recommendedName>
</protein>
<organism evidence="7">
    <name type="scientific">viral metagenome</name>
    <dbReference type="NCBI Taxonomy" id="1070528"/>
    <lineage>
        <taxon>unclassified sequences</taxon>
        <taxon>metagenomes</taxon>
        <taxon>organismal metagenomes</taxon>
    </lineage>
</organism>
<dbReference type="GO" id="GO:0030163">
    <property type="term" value="P:protein catabolic process"/>
    <property type="evidence" value="ECO:0007669"/>
    <property type="project" value="InterPro"/>
</dbReference>
<dbReference type="EMBL" id="MN739063">
    <property type="protein sequence ID" value="QHS86831.1"/>
    <property type="molecule type" value="Genomic_DNA"/>
</dbReference>
<dbReference type="SUPFAM" id="SSF52540">
    <property type="entry name" value="P-loop containing nucleoside triphosphate hydrolases"/>
    <property type="match status" value="1"/>
</dbReference>
<evidence type="ECO:0000256" key="2">
    <source>
        <dbReference type="ARBA" id="ARBA00022741"/>
    </source>
</evidence>
<dbReference type="InterPro" id="IPR027065">
    <property type="entry name" value="Lon_Prtase"/>
</dbReference>
<keyword evidence="4" id="KW-0720">Serine protease</keyword>
<keyword evidence="1" id="KW-0645">Protease</keyword>
<dbReference type="InterPro" id="IPR008269">
    <property type="entry name" value="Lon_proteolytic"/>
</dbReference>
<keyword evidence="5" id="KW-0067">ATP-binding</keyword>
<dbReference type="GO" id="GO:0005524">
    <property type="term" value="F:ATP binding"/>
    <property type="evidence" value="ECO:0007669"/>
    <property type="project" value="UniProtKB-KW"/>
</dbReference>
<dbReference type="PRINTS" id="PR00830">
    <property type="entry name" value="ENDOLAPTASE"/>
</dbReference>
<dbReference type="SMART" id="SM00382">
    <property type="entry name" value="AAA"/>
    <property type="match status" value="1"/>
</dbReference>
<dbReference type="Pfam" id="PF05362">
    <property type="entry name" value="Lon_C"/>
    <property type="match status" value="1"/>
</dbReference>
<dbReference type="Gene3D" id="1.10.8.60">
    <property type="match status" value="1"/>
</dbReference>
<dbReference type="InterPro" id="IPR003593">
    <property type="entry name" value="AAA+_ATPase"/>
</dbReference>
<evidence type="ECO:0000256" key="3">
    <source>
        <dbReference type="ARBA" id="ARBA00022801"/>
    </source>
</evidence>
<dbReference type="InterPro" id="IPR014721">
    <property type="entry name" value="Ribsml_uS5_D2-typ_fold_subgr"/>
</dbReference>
<feature type="domain" description="Lon proteolytic" evidence="6">
    <location>
        <begin position="905"/>
        <end position="1095"/>
    </location>
</feature>
<dbReference type="PANTHER" id="PTHR10046">
    <property type="entry name" value="ATP DEPENDENT LON PROTEASE FAMILY MEMBER"/>
    <property type="match status" value="1"/>
</dbReference>
<evidence type="ECO:0000256" key="5">
    <source>
        <dbReference type="ARBA" id="ARBA00022840"/>
    </source>
</evidence>
<dbReference type="InterPro" id="IPR003959">
    <property type="entry name" value="ATPase_AAA_core"/>
</dbReference>
<keyword evidence="2" id="KW-0547">Nucleotide-binding</keyword>
<dbReference type="InterPro" id="IPR054594">
    <property type="entry name" value="Lon_lid"/>
</dbReference>
<dbReference type="AlphaFoldDB" id="A0A6C0B4T6"/>
<evidence type="ECO:0000256" key="1">
    <source>
        <dbReference type="ARBA" id="ARBA00022670"/>
    </source>
</evidence>
<name>A0A6C0B4T6_9ZZZZ</name>
<dbReference type="InterPro" id="IPR020568">
    <property type="entry name" value="Ribosomal_Su5_D2-typ_SF"/>
</dbReference>